<dbReference type="AlphaFoldDB" id="A0A9P7BD92"/>
<evidence type="ECO:0000256" key="4">
    <source>
        <dbReference type="ARBA" id="ARBA00023187"/>
    </source>
</evidence>
<evidence type="ECO:0000256" key="2">
    <source>
        <dbReference type="ARBA" id="ARBA00006856"/>
    </source>
</evidence>
<feature type="domain" description="MI" evidence="8">
    <location>
        <begin position="347"/>
        <end position="465"/>
    </location>
</feature>
<evidence type="ECO:0000313" key="10">
    <source>
        <dbReference type="Proteomes" id="UP000697127"/>
    </source>
</evidence>
<evidence type="ECO:0000256" key="6">
    <source>
        <dbReference type="ARBA" id="ARBA00040804"/>
    </source>
</evidence>
<sequence>MSEKLQELLKLKSGGTYVPPSKLRALMADIELEANSEEFQKLQWENLRRKINSIINKVNKDNIKELVVQLFRLNLIRGRGLLCNSLMKSQQLSTAYTNVYSSLVSILNSKIPEIGALLIARVIVRFRRLIRREEIDGCKSIAVFISELVVYHVCSHTLIMEIIMTLLENPNDFKIDMIINILNHCGVLLHDMEDIWFDKMMSILRNILNENIVASKSQFLIQTFFDDFKKNVDKAQNLDEDLDLVDEDDYVEHNISLKDRVQAEDQLDIFTYDKEYKANNEKYETLKKEILGSDGEEDDVETSEDEVNSDFSSDNEDEDEEKADSDNENEKTLTVQIKDLTEQELTNFQKNVYLTVMSSMGPEEATHKLLKLAPIDSSRKEYMLADMIVKCCAQEKVYSKYYGLIGENLIVINRRWSSAFQELFKENYENCYRYETALLRNIGAFWGHMLASDKLGWECLSTIKLTEEDTTSSGRIFVKFIFQKMLEELGIKNLLERIDEPYIEPFITGIFPSSDAEHLRFSINYFTAIGLGRLTDKMRESLENLPADVEAIKEKGESRGRSRSRSSSFSSSSSYSSSRRNSYSRSVSRSRSRSTERNEDKSGERGRSTEKDAGNSIANRERSFSRSRSSSPNAKRQRVNNIPRGPRGANRGRGFRNHYDRNNNYRGNNHRSGYSNRGNDYRRGNYNRGGDTHNRNGQYNPDRNDHYNQRRNDYYSQDRNKGLGDRKDHPYNGYEKSDDRK</sequence>
<comment type="caution">
    <text evidence="9">The sequence shown here is derived from an EMBL/GenBank/DDBJ whole genome shotgun (WGS) entry which is preliminary data.</text>
</comment>
<organism evidence="9 10">
    <name type="scientific">Pichia californica</name>
    <dbReference type="NCBI Taxonomy" id="460514"/>
    <lineage>
        <taxon>Eukaryota</taxon>
        <taxon>Fungi</taxon>
        <taxon>Dikarya</taxon>
        <taxon>Ascomycota</taxon>
        <taxon>Saccharomycotina</taxon>
        <taxon>Pichiomycetes</taxon>
        <taxon>Pichiales</taxon>
        <taxon>Pichiaceae</taxon>
        <taxon>Pichia</taxon>
    </lineage>
</organism>
<evidence type="ECO:0000313" key="9">
    <source>
        <dbReference type="EMBL" id="KAG0687797.1"/>
    </source>
</evidence>
<dbReference type="PANTHER" id="PTHR18034:SF3">
    <property type="entry name" value="PRE-MRNA-SPLICING FACTOR CWC22 HOMOLOG"/>
    <property type="match status" value="1"/>
</dbReference>
<dbReference type="GO" id="GO:0071013">
    <property type="term" value="C:catalytic step 2 spliceosome"/>
    <property type="evidence" value="ECO:0007669"/>
    <property type="project" value="TreeGrafter"/>
</dbReference>
<dbReference type="SUPFAM" id="SSF48371">
    <property type="entry name" value="ARM repeat"/>
    <property type="match status" value="1"/>
</dbReference>
<feature type="compositionally biased region" description="Polar residues" evidence="7">
    <location>
        <begin position="664"/>
        <end position="675"/>
    </location>
</feature>
<feature type="compositionally biased region" description="Low complexity" evidence="7">
    <location>
        <begin position="640"/>
        <end position="649"/>
    </location>
</feature>
<dbReference type="InterPro" id="IPR003890">
    <property type="entry name" value="MIF4G-like_typ-3"/>
</dbReference>
<comment type="similarity">
    <text evidence="2">Belongs to the CWC22 family.</text>
</comment>
<dbReference type="PROSITE" id="PS51366">
    <property type="entry name" value="MI"/>
    <property type="match status" value="1"/>
</dbReference>
<feature type="compositionally biased region" description="Basic and acidic residues" evidence="7">
    <location>
        <begin position="593"/>
        <end position="624"/>
    </location>
</feature>
<evidence type="ECO:0000256" key="7">
    <source>
        <dbReference type="SAM" id="MobiDB-lite"/>
    </source>
</evidence>
<name>A0A9P7BD92_9ASCO</name>
<feature type="region of interest" description="Disordered" evidence="7">
    <location>
        <begin position="290"/>
        <end position="331"/>
    </location>
</feature>
<keyword evidence="10" id="KW-1185">Reference proteome</keyword>
<reference evidence="9" key="1">
    <citation type="submission" date="2020-11" db="EMBL/GenBank/DDBJ databases">
        <title>Kefir isolates.</title>
        <authorList>
            <person name="Marcisauskas S."/>
            <person name="Kim Y."/>
            <person name="Blasche S."/>
        </authorList>
    </citation>
    <scope>NUCLEOTIDE SEQUENCE</scope>
    <source>
        <strain evidence="9">Olga-1</strain>
    </source>
</reference>
<comment type="subcellular location">
    <subcellularLocation>
        <location evidence="1">Nucleus</location>
    </subcellularLocation>
</comment>
<keyword evidence="5" id="KW-0539">Nucleus</keyword>
<dbReference type="Pfam" id="PF02847">
    <property type="entry name" value="MA3"/>
    <property type="match status" value="1"/>
</dbReference>
<dbReference type="GO" id="GO:0003723">
    <property type="term" value="F:RNA binding"/>
    <property type="evidence" value="ECO:0007669"/>
    <property type="project" value="InterPro"/>
</dbReference>
<feature type="region of interest" description="Disordered" evidence="7">
    <location>
        <begin position="553"/>
        <end position="741"/>
    </location>
</feature>
<feature type="compositionally biased region" description="Basic and acidic residues" evidence="7">
    <location>
        <begin position="702"/>
        <end position="741"/>
    </location>
</feature>
<gene>
    <name evidence="9" type="primary">CWC22</name>
    <name evidence="9" type="ORF">C6P40_001859</name>
</gene>
<feature type="compositionally biased region" description="Acidic residues" evidence="7">
    <location>
        <begin position="294"/>
        <end position="323"/>
    </location>
</feature>
<dbReference type="Pfam" id="PF02854">
    <property type="entry name" value="MIF4G"/>
    <property type="match status" value="1"/>
</dbReference>
<keyword evidence="4" id="KW-0508">mRNA splicing</keyword>
<evidence type="ECO:0000256" key="3">
    <source>
        <dbReference type="ARBA" id="ARBA00022664"/>
    </source>
</evidence>
<dbReference type="GO" id="GO:0000398">
    <property type="term" value="P:mRNA splicing, via spliceosome"/>
    <property type="evidence" value="ECO:0007669"/>
    <property type="project" value="TreeGrafter"/>
</dbReference>
<feature type="compositionally biased region" description="Low complexity" evidence="7">
    <location>
        <begin position="565"/>
        <end position="589"/>
    </location>
</feature>
<dbReference type="InterPro" id="IPR016024">
    <property type="entry name" value="ARM-type_fold"/>
</dbReference>
<keyword evidence="3" id="KW-0507">mRNA processing</keyword>
<dbReference type="Gene3D" id="1.25.40.180">
    <property type="match status" value="1"/>
</dbReference>
<evidence type="ECO:0000256" key="5">
    <source>
        <dbReference type="ARBA" id="ARBA00023242"/>
    </source>
</evidence>
<dbReference type="InterPro" id="IPR050781">
    <property type="entry name" value="CWC22_splicing_factor"/>
</dbReference>
<evidence type="ECO:0000259" key="8">
    <source>
        <dbReference type="PROSITE" id="PS51366"/>
    </source>
</evidence>
<dbReference type="PANTHER" id="PTHR18034">
    <property type="entry name" value="CELL CYCLE CONTROL PROTEIN CWF22-RELATED"/>
    <property type="match status" value="1"/>
</dbReference>
<evidence type="ECO:0000256" key="1">
    <source>
        <dbReference type="ARBA" id="ARBA00004123"/>
    </source>
</evidence>
<dbReference type="OrthoDB" id="3938623at2759"/>
<dbReference type="Proteomes" id="UP000697127">
    <property type="component" value="Unassembled WGS sequence"/>
</dbReference>
<accession>A0A9P7BD92</accession>
<dbReference type="SMART" id="SM00544">
    <property type="entry name" value="MA3"/>
    <property type="match status" value="1"/>
</dbReference>
<proteinExistence type="inferred from homology"/>
<dbReference type="InterPro" id="IPR003891">
    <property type="entry name" value="Initiation_fac_eIF4g_MI"/>
</dbReference>
<dbReference type="EMBL" id="PUHW01000215">
    <property type="protein sequence ID" value="KAG0687797.1"/>
    <property type="molecule type" value="Genomic_DNA"/>
</dbReference>
<protein>
    <recommendedName>
        <fullName evidence="6">Pre-mRNA-splicing factor CWC22</fullName>
    </recommendedName>
</protein>
<dbReference type="SMART" id="SM00543">
    <property type="entry name" value="MIF4G"/>
    <property type="match status" value="1"/>
</dbReference>